<dbReference type="SUPFAM" id="SSF53383">
    <property type="entry name" value="PLP-dependent transferases"/>
    <property type="match status" value="1"/>
</dbReference>
<dbReference type="GO" id="GO:0030170">
    <property type="term" value="F:pyridoxal phosphate binding"/>
    <property type="evidence" value="ECO:0007669"/>
    <property type="project" value="InterPro"/>
</dbReference>
<evidence type="ECO:0000256" key="6">
    <source>
        <dbReference type="ARBA" id="ARBA00022679"/>
    </source>
</evidence>
<sequence>MGIRSSIWLLVKGSKDMPERSKSGGKLMSRGYRVEQLEGCQLNANEKPANLPPEIIEEIKGKLPGISFNRYPDDGAKDLCEAYGTYAEVAPEQIIAGNGSDEILGLLIATYINKGQKLYTLDPDFSMYDYYVQQNEGEVIPYSLGVQKVFDVEEFIAKGKESQVDLIIFSNPNNPTGQVIEDQEILKIIEAFSDIPVIIDEAYTEFYGRTMAPYLSKYHNLGITRTLSKAFGLAAIRCGFLLAHPEIIAHVRPLKVPYNVNSLTQLVATTVLNHCHLILKDVADLCEARDVLYKNYSKLAPDCLKLYPSQANYFYGVCQLSSQVPETFAASGIAVRQMGEGVIRLTVGTASENDKVLEVLKKLKGMEKSNEKK</sequence>
<dbReference type="PANTHER" id="PTHR42885:SF2">
    <property type="entry name" value="HISTIDINOL-PHOSPHATE AMINOTRANSFERASE"/>
    <property type="match status" value="1"/>
</dbReference>
<dbReference type="GO" id="GO:0004400">
    <property type="term" value="F:histidinol-phosphate transaminase activity"/>
    <property type="evidence" value="ECO:0007669"/>
    <property type="project" value="InterPro"/>
</dbReference>
<keyword evidence="13" id="KW-1185">Reference proteome</keyword>
<evidence type="ECO:0000256" key="8">
    <source>
        <dbReference type="ARBA" id="ARBA00023102"/>
    </source>
</evidence>
<dbReference type="InterPro" id="IPR015421">
    <property type="entry name" value="PyrdxlP-dep_Trfase_major"/>
</dbReference>
<dbReference type="InterPro" id="IPR004839">
    <property type="entry name" value="Aminotransferase_I/II_large"/>
</dbReference>
<dbReference type="EMBL" id="NGKA01000026">
    <property type="protein sequence ID" value="RSU09072.1"/>
    <property type="molecule type" value="Genomic_DNA"/>
</dbReference>
<dbReference type="GO" id="GO:0000105">
    <property type="term" value="P:L-histidine biosynthetic process"/>
    <property type="evidence" value="ECO:0007669"/>
    <property type="project" value="UniProtKB-KW"/>
</dbReference>
<comment type="cofactor">
    <cofactor evidence="1 10">
        <name>pyridoxal 5'-phosphate</name>
        <dbReference type="ChEBI" id="CHEBI:597326"/>
    </cofactor>
</comment>
<feature type="domain" description="Aminotransferase class I/classII large" evidence="11">
    <location>
        <begin position="41"/>
        <end position="360"/>
    </location>
</feature>
<dbReference type="InterPro" id="IPR001917">
    <property type="entry name" value="Aminotrans_II_pyridoxalP_BS"/>
</dbReference>
<dbReference type="CDD" id="cd00609">
    <property type="entry name" value="AAT_like"/>
    <property type="match status" value="1"/>
</dbReference>
<dbReference type="NCBIfam" id="TIGR01141">
    <property type="entry name" value="hisC"/>
    <property type="match status" value="1"/>
</dbReference>
<dbReference type="Pfam" id="PF00155">
    <property type="entry name" value="Aminotran_1_2"/>
    <property type="match status" value="1"/>
</dbReference>
<keyword evidence="8" id="KW-0368">Histidine biosynthesis</keyword>
<gene>
    <name evidence="12" type="ORF">CBF29_12320</name>
</gene>
<comment type="similarity">
    <text evidence="2">Belongs to the class-II pyridoxal-phosphate-dependent aminotransferase family. Histidinol-phosphate aminotransferase subfamily.</text>
</comment>
<evidence type="ECO:0000256" key="2">
    <source>
        <dbReference type="ARBA" id="ARBA00007970"/>
    </source>
</evidence>
<evidence type="ECO:0000313" key="13">
    <source>
        <dbReference type="Proteomes" id="UP000287605"/>
    </source>
</evidence>
<dbReference type="InterPro" id="IPR005861">
    <property type="entry name" value="HisP_aminotrans"/>
</dbReference>
<name>A0A430ALS6_9ENTE</name>
<dbReference type="InterPro" id="IPR015422">
    <property type="entry name" value="PyrdxlP-dep_Trfase_small"/>
</dbReference>
<organism evidence="12 13">
    <name type="scientific">Vagococcus elongatus</name>
    <dbReference type="NCBI Taxonomy" id="180344"/>
    <lineage>
        <taxon>Bacteria</taxon>
        <taxon>Bacillati</taxon>
        <taxon>Bacillota</taxon>
        <taxon>Bacilli</taxon>
        <taxon>Lactobacillales</taxon>
        <taxon>Enterococcaceae</taxon>
        <taxon>Vagococcus</taxon>
    </lineage>
</organism>
<proteinExistence type="inferred from homology"/>
<keyword evidence="5" id="KW-0028">Amino-acid biosynthesis</keyword>
<dbReference type="PANTHER" id="PTHR42885">
    <property type="entry name" value="HISTIDINOL-PHOSPHATE AMINOTRANSFERASE-RELATED"/>
    <property type="match status" value="1"/>
</dbReference>
<dbReference type="AlphaFoldDB" id="A0A430ALS6"/>
<keyword evidence="7 10" id="KW-0663">Pyridoxal phosphate</keyword>
<evidence type="ECO:0000256" key="4">
    <source>
        <dbReference type="ARBA" id="ARBA00022576"/>
    </source>
</evidence>
<dbReference type="PROSITE" id="PS00599">
    <property type="entry name" value="AA_TRANSFER_CLASS_2"/>
    <property type="match status" value="1"/>
</dbReference>
<evidence type="ECO:0000256" key="3">
    <source>
        <dbReference type="ARBA" id="ARBA00011738"/>
    </source>
</evidence>
<evidence type="ECO:0000256" key="7">
    <source>
        <dbReference type="ARBA" id="ARBA00022898"/>
    </source>
</evidence>
<evidence type="ECO:0000259" key="11">
    <source>
        <dbReference type="Pfam" id="PF00155"/>
    </source>
</evidence>
<evidence type="ECO:0000256" key="1">
    <source>
        <dbReference type="ARBA" id="ARBA00001933"/>
    </source>
</evidence>
<dbReference type="Gene3D" id="3.90.1150.10">
    <property type="entry name" value="Aspartate Aminotransferase, domain 1"/>
    <property type="match status" value="1"/>
</dbReference>
<comment type="subunit">
    <text evidence="3">Homodimer.</text>
</comment>
<dbReference type="OrthoDB" id="9813612at2"/>
<comment type="pathway">
    <text evidence="9">Amino-acid biosynthesis.</text>
</comment>
<evidence type="ECO:0000256" key="9">
    <source>
        <dbReference type="ARBA" id="ARBA00029440"/>
    </source>
</evidence>
<evidence type="ECO:0000256" key="5">
    <source>
        <dbReference type="ARBA" id="ARBA00022605"/>
    </source>
</evidence>
<accession>A0A430ALS6</accession>
<comment type="caution">
    <text evidence="12">The sequence shown here is derived from an EMBL/GenBank/DDBJ whole genome shotgun (WGS) entry which is preliminary data.</text>
</comment>
<protein>
    <submittedName>
        <fullName evidence="12">Histidinol-phosphate transaminase</fullName>
    </submittedName>
</protein>
<keyword evidence="4" id="KW-0032">Aminotransferase</keyword>
<keyword evidence="6" id="KW-0808">Transferase</keyword>
<dbReference type="Proteomes" id="UP000287605">
    <property type="component" value="Unassembled WGS sequence"/>
</dbReference>
<dbReference type="Gene3D" id="3.40.640.10">
    <property type="entry name" value="Type I PLP-dependent aspartate aminotransferase-like (Major domain)"/>
    <property type="match status" value="1"/>
</dbReference>
<reference evidence="12 13" key="1">
    <citation type="submission" date="2017-05" db="EMBL/GenBank/DDBJ databases">
        <title>Vagococcus spp. assemblies.</title>
        <authorList>
            <person name="Gulvik C.A."/>
        </authorList>
    </citation>
    <scope>NUCLEOTIDE SEQUENCE [LARGE SCALE GENOMIC DNA]</scope>
    <source>
        <strain evidence="12 13">CCUG 51432</strain>
    </source>
</reference>
<dbReference type="InterPro" id="IPR015424">
    <property type="entry name" value="PyrdxlP-dep_Trfase"/>
</dbReference>
<evidence type="ECO:0000256" key="10">
    <source>
        <dbReference type="RuleBase" id="RU003693"/>
    </source>
</evidence>
<evidence type="ECO:0000313" key="12">
    <source>
        <dbReference type="EMBL" id="RSU09072.1"/>
    </source>
</evidence>